<dbReference type="EMBL" id="VSRR010000099">
    <property type="protein sequence ID" value="MPC10065.1"/>
    <property type="molecule type" value="Genomic_DNA"/>
</dbReference>
<sequence>MIQRTKSEQAQVTFTFPSPATWNPASVNTTTTFNDFLRHPTLFSHDTTCMRASSVPSGRSTISVYGKTGLSTNMPKPRRILLESFSRSATSLEVTLASSSLEVDMDLEPSIRQYRSNW</sequence>
<organism evidence="1 2">
    <name type="scientific">Portunus trituberculatus</name>
    <name type="common">Swimming crab</name>
    <name type="synonym">Neptunus trituberculatus</name>
    <dbReference type="NCBI Taxonomy" id="210409"/>
    <lineage>
        <taxon>Eukaryota</taxon>
        <taxon>Metazoa</taxon>
        <taxon>Ecdysozoa</taxon>
        <taxon>Arthropoda</taxon>
        <taxon>Crustacea</taxon>
        <taxon>Multicrustacea</taxon>
        <taxon>Malacostraca</taxon>
        <taxon>Eumalacostraca</taxon>
        <taxon>Eucarida</taxon>
        <taxon>Decapoda</taxon>
        <taxon>Pleocyemata</taxon>
        <taxon>Brachyura</taxon>
        <taxon>Eubrachyura</taxon>
        <taxon>Portunoidea</taxon>
        <taxon>Portunidae</taxon>
        <taxon>Portuninae</taxon>
        <taxon>Portunus</taxon>
    </lineage>
</organism>
<evidence type="ECO:0000313" key="1">
    <source>
        <dbReference type="EMBL" id="MPC10065.1"/>
    </source>
</evidence>
<proteinExistence type="predicted"/>
<keyword evidence="2" id="KW-1185">Reference proteome</keyword>
<comment type="caution">
    <text evidence="1">The sequence shown here is derived from an EMBL/GenBank/DDBJ whole genome shotgun (WGS) entry which is preliminary data.</text>
</comment>
<gene>
    <name evidence="1" type="ORF">E2C01_002691</name>
</gene>
<name>A0A5B7CLE6_PORTR</name>
<evidence type="ECO:0000313" key="2">
    <source>
        <dbReference type="Proteomes" id="UP000324222"/>
    </source>
</evidence>
<reference evidence="1 2" key="1">
    <citation type="submission" date="2019-05" db="EMBL/GenBank/DDBJ databases">
        <title>Another draft genome of Portunus trituberculatus and its Hox gene families provides insights of decapod evolution.</title>
        <authorList>
            <person name="Jeong J.-H."/>
            <person name="Song I."/>
            <person name="Kim S."/>
            <person name="Choi T."/>
            <person name="Kim D."/>
            <person name="Ryu S."/>
            <person name="Kim W."/>
        </authorList>
    </citation>
    <scope>NUCLEOTIDE SEQUENCE [LARGE SCALE GENOMIC DNA]</scope>
    <source>
        <tissue evidence="1">Muscle</tissue>
    </source>
</reference>
<dbReference type="AlphaFoldDB" id="A0A5B7CLE6"/>
<protein>
    <submittedName>
        <fullName evidence="1">Uncharacterized protein</fullName>
    </submittedName>
</protein>
<dbReference type="Proteomes" id="UP000324222">
    <property type="component" value="Unassembled WGS sequence"/>
</dbReference>
<accession>A0A5B7CLE6</accession>